<evidence type="ECO:0000313" key="1">
    <source>
        <dbReference type="EMBL" id="PPK88850.1"/>
    </source>
</evidence>
<protein>
    <submittedName>
        <fullName evidence="1">Uncharacterized protein</fullName>
    </submittedName>
</protein>
<name>A0A2S6IBH0_9BACT</name>
<sequence>MNYVILRRSAATAMLACLFVFTNCVEDRENAFTIIDAAPSGAVELPDESVSETSMEVSVRKVLASVSRLPVKPLKFSELMVGLGYQNKAEGIAFDLAAPIESFEIGMARQDQPANTPLQQSLNEVFEILSTQSPSPTEAYESLNRYEDQFLRNLPEGIDHTEANVVLHDINLYKASLKILYPNHFSDNGNPKASQVVKDILSLFGLTVDFMSEAGVDACAVAILAAVASAVSCAMGNVFSCTSLTLLKLPKAFKTCRKKPVPWTCDMSPDPCCGVNCRAGYTCDYWTSTCVYDAASDPCQNCLPGQICANGRCVNP</sequence>
<organism evidence="1 2">
    <name type="scientific">Neolewinella xylanilytica</name>
    <dbReference type="NCBI Taxonomy" id="1514080"/>
    <lineage>
        <taxon>Bacteria</taxon>
        <taxon>Pseudomonadati</taxon>
        <taxon>Bacteroidota</taxon>
        <taxon>Saprospiria</taxon>
        <taxon>Saprospirales</taxon>
        <taxon>Lewinellaceae</taxon>
        <taxon>Neolewinella</taxon>
    </lineage>
</organism>
<reference evidence="1 2" key="1">
    <citation type="submission" date="2018-02" db="EMBL/GenBank/DDBJ databases">
        <title>Genomic Encyclopedia of Archaeal and Bacterial Type Strains, Phase II (KMG-II): from individual species to whole genera.</title>
        <authorList>
            <person name="Goeker M."/>
        </authorList>
    </citation>
    <scope>NUCLEOTIDE SEQUENCE [LARGE SCALE GENOMIC DNA]</scope>
    <source>
        <strain evidence="1 2">DSM 29526</strain>
    </source>
</reference>
<accession>A0A2S6IBH0</accession>
<comment type="caution">
    <text evidence="1">The sequence shown here is derived from an EMBL/GenBank/DDBJ whole genome shotgun (WGS) entry which is preliminary data.</text>
</comment>
<keyword evidence="2" id="KW-1185">Reference proteome</keyword>
<dbReference type="EMBL" id="PTJC01000005">
    <property type="protein sequence ID" value="PPK88850.1"/>
    <property type="molecule type" value="Genomic_DNA"/>
</dbReference>
<dbReference type="Proteomes" id="UP000237662">
    <property type="component" value="Unassembled WGS sequence"/>
</dbReference>
<gene>
    <name evidence="1" type="ORF">CLV84_1824</name>
</gene>
<proteinExistence type="predicted"/>
<evidence type="ECO:0000313" key="2">
    <source>
        <dbReference type="Proteomes" id="UP000237662"/>
    </source>
</evidence>
<dbReference type="RefSeq" id="WP_104419382.1">
    <property type="nucleotide sequence ID" value="NZ_PTJC01000005.1"/>
</dbReference>
<dbReference type="AlphaFoldDB" id="A0A2S6IBH0"/>